<evidence type="ECO:0000313" key="2">
    <source>
        <dbReference type="EMBL" id="ADD45267.1"/>
    </source>
</evidence>
<dbReference type="Proteomes" id="UP000000844">
    <property type="component" value="Chromosome"/>
</dbReference>
<sequence>MRRRHLLGMAAAATAAAALPLSPARAAETSPKVLVIGVDGFVADRVRDANAPTLAKLQDTALDARSLLYTQPMAPTSSGPGWSTILTGVWPDKHKVVDNSFGGNDLKSYPDWLSTAKAARPEIQTWAAADWKPIGDHLFGDGIDATIVLDGDKDGYVEHDATIADETEAHLAKDAADATFVYFGQLDIVGHADGSGSQNYLDEIAVVDGFVSRLLAAVESRPTRAEENWLIMLTTDHGHLDSGGHGGDSLIERGTFILATGDGISAAKPVTTRLVDVAASALIHLGATPSDTMDGRAVTHEDSDPFQTVKLQPAVTEDIDAEILGWSPELPQGWSRDNAKLPEGGVTEWAGWSLVSDAFWSSAQRGQNRETFVRGRGTFAVADSDEWADTDAASGKTFDSTLWTPPVAANAKVTVRLTHLYRQEGEQRGEILASWDDGEPQVVRTLSTDVNGPDAIDVDRPSDAREVRIGFRLTGVNNWYWAVDDVRVA</sequence>
<feature type="chain" id="PRO_5003049524" evidence="1">
    <location>
        <begin position="27"/>
        <end position="489"/>
    </location>
</feature>
<dbReference type="PROSITE" id="PS51318">
    <property type="entry name" value="TAT"/>
    <property type="match status" value="1"/>
</dbReference>
<feature type="signal peptide" evidence="1">
    <location>
        <begin position="1"/>
        <end position="26"/>
    </location>
</feature>
<dbReference type="EMBL" id="CP001778">
    <property type="protein sequence ID" value="ADD45267.1"/>
    <property type="molecule type" value="Genomic_DNA"/>
</dbReference>
<organism evidence="2 3">
    <name type="scientific">Stackebrandtia nassauensis (strain DSM 44728 / CIP 108903 / NRRL B-16338 / NBRC 102104 / LLR-40K-21)</name>
    <dbReference type="NCBI Taxonomy" id="446470"/>
    <lineage>
        <taxon>Bacteria</taxon>
        <taxon>Bacillati</taxon>
        <taxon>Actinomycetota</taxon>
        <taxon>Actinomycetes</taxon>
        <taxon>Glycomycetales</taxon>
        <taxon>Glycomycetaceae</taxon>
        <taxon>Stackebrandtia</taxon>
    </lineage>
</organism>
<reference evidence="2 3" key="1">
    <citation type="journal article" date="2009" name="Stand. Genomic Sci.">
        <title>Complete genome sequence of Stackebrandtia nassauensis type strain (LLR-40K-21).</title>
        <authorList>
            <person name="Munk C."/>
            <person name="Lapidus A."/>
            <person name="Copeland A."/>
            <person name="Jando M."/>
            <person name="Mayilraj S."/>
            <person name="Glavina Del Rio T."/>
            <person name="Nolan M."/>
            <person name="Chen F."/>
            <person name="Lucas S."/>
            <person name="Tice H."/>
            <person name="Cheng J.F."/>
            <person name="Han C."/>
            <person name="Detter J.C."/>
            <person name="Bruce D."/>
            <person name="Goodwin L."/>
            <person name="Chain P."/>
            <person name="Pitluck S."/>
            <person name="Goker M."/>
            <person name="Ovchinikova G."/>
            <person name="Pati A."/>
            <person name="Ivanova N."/>
            <person name="Mavromatis K."/>
            <person name="Chen A."/>
            <person name="Palaniappan K."/>
            <person name="Land M."/>
            <person name="Hauser L."/>
            <person name="Chang Y.J."/>
            <person name="Jeffries C.D."/>
            <person name="Bristow J."/>
            <person name="Eisen J.A."/>
            <person name="Markowitz V."/>
            <person name="Hugenholtz P."/>
            <person name="Kyrpides N.C."/>
            <person name="Klenk H.P."/>
        </authorList>
    </citation>
    <scope>NUCLEOTIDE SEQUENCE [LARGE SCALE GENOMIC DNA]</scope>
    <source>
        <strain evidence="3">DSM 44728 / CIP 108903 / NRRL B-16338 / NBRC 102104 / LLR-40K-21</strain>
    </source>
</reference>
<proteinExistence type="predicted"/>
<keyword evidence="1" id="KW-0732">Signal</keyword>
<dbReference type="STRING" id="446470.Snas_5637"/>
<dbReference type="eggNOG" id="COG1524">
    <property type="taxonomic scope" value="Bacteria"/>
</dbReference>
<dbReference type="RefSeq" id="WP_013020838.1">
    <property type="nucleotide sequence ID" value="NC_013947.1"/>
</dbReference>
<protein>
    <submittedName>
        <fullName evidence="2">Type I phosphodiesterase/nucleotide pyrophosphatase</fullName>
    </submittedName>
</protein>
<evidence type="ECO:0000313" key="3">
    <source>
        <dbReference type="Proteomes" id="UP000000844"/>
    </source>
</evidence>
<keyword evidence="3" id="KW-1185">Reference proteome</keyword>
<accession>D3PX43</accession>
<dbReference type="InterPro" id="IPR017850">
    <property type="entry name" value="Alkaline_phosphatase_core_sf"/>
</dbReference>
<dbReference type="InterPro" id="IPR002591">
    <property type="entry name" value="Phosphodiest/P_Trfase"/>
</dbReference>
<dbReference type="InterPro" id="IPR006311">
    <property type="entry name" value="TAT_signal"/>
</dbReference>
<dbReference type="OrthoDB" id="1956004at2"/>
<evidence type="ECO:0000256" key="1">
    <source>
        <dbReference type="SAM" id="SignalP"/>
    </source>
</evidence>
<name>D3PX43_STANL</name>
<dbReference type="PANTHER" id="PTHR10151:SF120">
    <property type="entry name" value="BIS(5'-ADENOSYL)-TRIPHOSPHATASE"/>
    <property type="match status" value="1"/>
</dbReference>
<dbReference type="HOGENOM" id="CLU_043662_0_0_11"/>
<dbReference type="AlphaFoldDB" id="D3PX43"/>
<dbReference type="SUPFAM" id="SSF53649">
    <property type="entry name" value="Alkaline phosphatase-like"/>
    <property type="match status" value="1"/>
</dbReference>
<dbReference type="PANTHER" id="PTHR10151">
    <property type="entry name" value="ECTONUCLEOTIDE PYROPHOSPHATASE/PHOSPHODIESTERASE"/>
    <property type="match status" value="1"/>
</dbReference>
<dbReference type="KEGG" id="sna:Snas_5637"/>
<gene>
    <name evidence="2" type="ordered locus">Snas_5637</name>
</gene>
<dbReference type="Pfam" id="PF01663">
    <property type="entry name" value="Phosphodiest"/>
    <property type="match status" value="1"/>
</dbReference>
<dbReference type="Gene3D" id="3.40.720.10">
    <property type="entry name" value="Alkaline Phosphatase, subunit A"/>
    <property type="match status" value="1"/>
</dbReference>
<dbReference type="GO" id="GO:0016787">
    <property type="term" value="F:hydrolase activity"/>
    <property type="evidence" value="ECO:0007669"/>
    <property type="project" value="UniProtKB-ARBA"/>
</dbReference>